<dbReference type="GO" id="GO:0005615">
    <property type="term" value="C:extracellular space"/>
    <property type="evidence" value="ECO:0007669"/>
    <property type="project" value="TreeGrafter"/>
</dbReference>
<dbReference type="AlphaFoldDB" id="A0A7R9KW79"/>
<dbReference type="Proteomes" id="UP000759131">
    <property type="component" value="Unassembled WGS sequence"/>
</dbReference>
<evidence type="ECO:0000256" key="2">
    <source>
        <dbReference type="ARBA" id="ARBA00022487"/>
    </source>
</evidence>
<dbReference type="GO" id="GO:0019695">
    <property type="term" value="P:choline metabolic process"/>
    <property type="evidence" value="ECO:0007669"/>
    <property type="project" value="TreeGrafter"/>
</dbReference>
<dbReference type="InterPro" id="IPR019826">
    <property type="entry name" value="Carboxylesterase_B_AS"/>
</dbReference>
<dbReference type="PROSITE" id="PS00941">
    <property type="entry name" value="CARBOXYLESTERASE_B_2"/>
    <property type="match status" value="1"/>
</dbReference>
<accession>A0A7R9KW79</accession>
<comment type="similarity">
    <text evidence="1 5">Belongs to the type-B carboxylesterase/lipase family.</text>
</comment>
<organism evidence="7">
    <name type="scientific">Medioppia subpectinata</name>
    <dbReference type="NCBI Taxonomy" id="1979941"/>
    <lineage>
        <taxon>Eukaryota</taxon>
        <taxon>Metazoa</taxon>
        <taxon>Ecdysozoa</taxon>
        <taxon>Arthropoda</taxon>
        <taxon>Chelicerata</taxon>
        <taxon>Arachnida</taxon>
        <taxon>Acari</taxon>
        <taxon>Acariformes</taxon>
        <taxon>Sarcoptiformes</taxon>
        <taxon>Oribatida</taxon>
        <taxon>Brachypylina</taxon>
        <taxon>Oppioidea</taxon>
        <taxon>Oppiidae</taxon>
        <taxon>Medioppia</taxon>
    </lineage>
</organism>
<dbReference type="InterPro" id="IPR019819">
    <property type="entry name" value="Carboxylesterase_B_CS"/>
</dbReference>
<dbReference type="SUPFAM" id="SSF53474">
    <property type="entry name" value="alpha/beta-Hydrolases"/>
    <property type="match status" value="1"/>
</dbReference>
<keyword evidence="8" id="KW-1185">Reference proteome</keyword>
<evidence type="ECO:0000313" key="8">
    <source>
        <dbReference type="Proteomes" id="UP000759131"/>
    </source>
</evidence>
<evidence type="ECO:0000256" key="1">
    <source>
        <dbReference type="ARBA" id="ARBA00005964"/>
    </source>
</evidence>
<dbReference type="EC" id="3.1.1.-" evidence="5"/>
<dbReference type="GO" id="GO:0005886">
    <property type="term" value="C:plasma membrane"/>
    <property type="evidence" value="ECO:0007669"/>
    <property type="project" value="TreeGrafter"/>
</dbReference>
<dbReference type="OrthoDB" id="19653at2759"/>
<dbReference type="Pfam" id="PF00135">
    <property type="entry name" value="COesterase"/>
    <property type="match status" value="1"/>
</dbReference>
<dbReference type="PANTHER" id="PTHR43918:SF4">
    <property type="entry name" value="CARBOXYLIC ESTER HYDROLASE"/>
    <property type="match status" value="1"/>
</dbReference>
<evidence type="ECO:0000259" key="6">
    <source>
        <dbReference type="Pfam" id="PF00135"/>
    </source>
</evidence>
<reference evidence="7" key="1">
    <citation type="submission" date="2020-11" db="EMBL/GenBank/DDBJ databases">
        <authorList>
            <person name="Tran Van P."/>
        </authorList>
    </citation>
    <scope>NUCLEOTIDE SEQUENCE</scope>
</reference>
<keyword evidence="4" id="KW-0325">Glycoprotein</keyword>
<evidence type="ECO:0000256" key="5">
    <source>
        <dbReference type="RuleBase" id="RU361235"/>
    </source>
</evidence>
<sequence>MYESGIIIGKCETHNNKRVDVFVGIPYAEPPVGRFRFKRPVPALKWSQPLNATKWPNPCYQLPLLITSMTNTNFSEDCLYLNIWSPNSSQSDDNLKAVMFFIHSGSFLYGTASDRHIDGIALSATGDVVVVTINYRLNAFGFFYTGTDDSPGNMGLFDQSLALEWVNDNIRYFGGDPNRVTVFGESSGAWATSLHIISPINQNLFKNAILMSGAALNYGLVVEPNVALRYWLKHTESIGCCNDNDTCGHKFTAKTIECLRNISPEKLVSLVRTPFDINNSLQVIDENNFNKNINLMVGTKRDEGSPLLAIFIDAVKYHPFSPVNITFNEAFNELKQLSSKWVSKVAINGEDVAKLYFTGLSDRNSQHLLRQTIGIGLGDLFSTCPTIQFAKSFANKTHNKVFQYFYNIKTGKESPHCSQWMDICDTYDNFPVFDLPVLSVVFNGLNITQ</sequence>
<gene>
    <name evidence="7" type="ORF">OSB1V03_LOCUS9826</name>
</gene>
<dbReference type="PROSITE" id="PS00122">
    <property type="entry name" value="CARBOXYLESTERASE_B_1"/>
    <property type="match status" value="1"/>
</dbReference>
<dbReference type="InterPro" id="IPR002018">
    <property type="entry name" value="CarbesteraseB"/>
</dbReference>
<dbReference type="EMBL" id="OC861389">
    <property type="protein sequence ID" value="CAD7629409.1"/>
    <property type="molecule type" value="Genomic_DNA"/>
</dbReference>
<evidence type="ECO:0000256" key="4">
    <source>
        <dbReference type="ARBA" id="ARBA00023180"/>
    </source>
</evidence>
<dbReference type="InterPro" id="IPR050654">
    <property type="entry name" value="AChE-related_enzymes"/>
</dbReference>
<dbReference type="PANTHER" id="PTHR43918">
    <property type="entry name" value="ACETYLCHOLINESTERASE"/>
    <property type="match status" value="1"/>
</dbReference>
<feature type="domain" description="Carboxylesterase type B" evidence="6">
    <location>
        <begin position="4"/>
        <end position="439"/>
    </location>
</feature>
<name>A0A7R9KW79_9ACAR</name>
<keyword evidence="2" id="KW-0719">Serine esterase</keyword>
<evidence type="ECO:0000313" key="7">
    <source>
        <dbReference type="EMBL" id="CAD7629409.1"/>
    </source>
</evidence>
<dbReference type="EMBL" id="CAJPIZ010006814">
    <property type="protein sequence ID" value="CAG2109839.1"/>
    <property type="molecule type" value="Genomic_DNA"/>
</dbReference>
<proteinExistence type="inferred from homology"/>
<protein>
    <recommendedName>
        <fullName evidence="5">Carboxylic ester hydrolase</fullName>
        <ecNumber evidence="5">3.1.1.-</ecNumber>
    </recommendedName>
</protein>
<keyword evidence="3 5" id="KW-0378">Hydrolase</keyword>
<dbReference type="GO" id="GO:0006581">
    <property type="term" value="P:acetylcholine catabolic process"/>
    <property type="evidence" value="ECO:0007669"/>
    <property type="project" value="TreeGrafter"/>
</dbReference>
<evidence type="ECO:0000256" key="3">
    <source>
        <dbReference type="ARBA" id="ARBA00022801"/>
    </source>
</evidence>
<dbReference type="InterPro" id="IPR029058">
    <property type="entry name" value="AB_hydrolase_fold"/>
</dbReference>
<dbReference type="GO" id="GO:0003990">
    <property type="term" value="F:acetylcholinesterase activity"/>
    <property type="evidence" value="ECO:0007669"/>
    <property type="project" value="TreeGrafter"/>
</dbReference>
<dbReference type="Gene3D" id="3.40.50.1820">
    <property type="entry name" value="alpha/beta hydrolase"/>
    <property type="match status" value="1"/>
</dbReference>